<proteinExistence type="predicted"/>
<comment type="caution">
    <text evidence="1">The sequence shown here is derived from an EMBL/GenBank/DDBJ whole genome shotgun (WGS) entry which is preliminary data.</text>
</comment>
<dbReference type="Proteomes" id="UP000609064">
    <property type="component" value="Unassembled WGS sequence"/>
</dbReference>
<dbReference type="EMBL" id="BMKK01000003">
    <property type="protein sequence ID" value="GGD55801.1"/>
    <property type="molecule type" value="Genomic_DNA"/>
</dbReference>
<gene>
    <name evidence="1" type="ORF">GCM10011514_19890</name>
</gene>
<organism evidence="1 2">
    <name type="scientific">Emticicia aquatilis</name>
    <dbReference type="NCBI Taxonomy" id="1537369"/>
    <lineage>
        <taxon>Bacteria</taxon>
        <taxon>Pseudomonadati</taxon>
        <taxon>Bacteroidota</taxon>
        <taxon>Cytophagia</taxon>
        <taxon>Cytophagales</taxon>
        <taxon>Leadbetterellaceae</taxon>
        <taxon>Emticicia</taxon>
    </lineage>
</organism>
<name>A0A916YQ32_9BACT</name>
<accession>A0A916YQ32</accession>
<evidence type="ECO:0000313" key="2">
    <source>
        <dbReference type="Proteomes" id="UP000609064"/>
    </source>
</evidence>
<reference evidence="1" key="2">
    <citation type="submission" date="2020-09" db="EMBL/GenBank/DDBJ databases">
        <authorList>
            <person name="Sun Q."/>
            <person name="Zhou Y."/>
        </authorList>
    </citation>
    <scope>NUCLEOTIDE SEQUENCE</scope>
    <source>
        <strain evidence="1">CGMCC 1.15958</strain>
    </source>
</reference>
<dbReference type="AlphaFoldDB" id="A0A916YQ32"/>
<sequence length="53" mass="6157">MTVVIPKHANKAQIKQALDSIKKPQKPFNADKYFGKIKWGQDALEFQRSLRDE</sequence>
<dbReference type="RefSeq" id="WP_188765913.1">
    <property type="nucleotide sequence ID" value="NZ_BMKK01000003.1"/>
</dbReference>
<keyword evidence="2" id="KW-1185">Reference proteome</keyword>
<protein>
    <submittedName>
        <fullName evidence="1">Uncharacterized protein</fullName>
    </submittedName>
</protein>
<reference evidence="1" key="1">
    <citation type="journal article" date="2014" name="Int. J. Syst. Evol. Microbiol.">
        <title>Complete genome sequence of Corynebacterium casei LMG S-19264T (=DSM 44701T), isolated from a smear-ripened cheese.</title>
        <authorList>
            <consortium name="US DOE Joint Genome Institute (JGI-PGF)"/>
            <person name="Walter F."/>
            <person name="Albersmeier A."/>
            <person name="Kalinowski J."/>
            <person name="Ruckert C."/>
        </authorList>
    </citation>
    <scope>NUCLEOTIDE SEQUENCE</scope>
    <source>
        <strain evidence="1">CGMCC 1.15958</strain>
    </source>
</reference>
<evidence type="ECO:0000313" key="1">
    <source>
        <dbReference type="EMBL" id="GGD55801.1"/>
    </source>
</evidence>